<evidence type="ECO:0000259" key="10">
    <source>
        <dbReference type="PROSITE" id="PS50102"/>
    </source>
</evidence>
<reference evidence="11" key="1">
    <citation type="submission" date="2025-08" db="UniProtKB">
        <authorList>
            <consortium name="Ensembl"/>
        </authorList>
    </citation>
    <scope>IDENTIFICATION</scope>
</reference>
<dbReference type="SMART" id="SM00360">
    <property type="entry name" value="RRM"/>
    <property type="match status" value="3"/>
</dbReference>
<dbReference type="PROSITE" id="PS50102">
    <property type="entry name" value="RRM"/>
    <property type="match status" value="3"/>
</dbReference>
<dbReference type="GO" id="GO:0006397">
    <property type="term" value="P:mRNA processing"/>
    <property type="evidence" value="ECO:0007669"/>
    <property type="project" value="UniProtKB-KW"/>
</dbReference>
<dbReference type="Ensembl" id="ENSOABT00000048151.2">
    <property type="protein sequence ID" value="ENSOABP00000046936.1"/>
    <property type="gene ID" value="ENSOABG00000020254.2"/>
</dbReference>
<dbReference type="CDD" id="cd12631">
    <property type="entry name" value="RRM1_CELF1_2_Bruno"/>
    <property type="match status" value="1"/>
</dbReference>
<dbReference type="CDD" id="cd12638">
    <property type="entry name" value="RRM3_CELF1_2"/>
    <property type="match status" value="1"/>
</dbReference>
<evidence type="ECO:0000256" key="2">
    <source>
        <dbReference type="ARBA" id="ARBA00004496"/>
    </source>
</evidence>
<dbReference type="Proteomes" id="UP000472276">
    <property type="component" value="Unassembled WGS sequence"/>
</dbReference>
<evidence type="ECO:0000256" key="8">
    <source>
        <dbReference type="ARBA" id="ARBA00023242"/>
    </source>
</evidence>
<dbReference type="SUPFAM" id="SSF54928">
    <property type="entry name" value="RNA-binding domain, RBD"/>
    <property type="match status" value="2"/>
</dbReference>
<evidence type="ECO:0000256" key="5">
    <source>
        <dbReference type="ARBA" id="ARBA00022664"/>
    </source>
</evidence>
<comment type="similarity">
    <text evidence="3">Belongs to the CELF/BRUNOL family.</text>
</comment>
<protein>
    <recommendedName>
        <fullName evidence="10">RRM domain-containing protein</fullName>
    </recommendedName>
</protein>
<evidence type="ECO:0000256" key="4">
    <source>
        <dbReference type="ARBA" id="ARBA00022490"/>
    </source>
</evidence>
<keyword evidence="5" id="KW-0507">mRNA processing</keyword>
<keyword evidence="8" id="KW-0539">Nucleus</keyword>
<dbReference type="InterPro" id="IPR034196">
    <property type="entry name" value="CELF1/2_RRM1"/>
</dbReference>
<dbReference type="InterPro" id="IPR000504">
    <property type="entry name" value="RRM_dom"/>
</dbReference>
<keyword evidence="6" id="KW-0677">Repeat</keyword>
<reference evidence="11" key="2">
    <citation type="submission" date="2025-09" db="UniProtKB">
        <authorList>
            <consortium name="Ensembl"/>
        </authorList>
    </citation>
    <scope>IDENTIFICATION</scope>
</reference>
<dbReference type="GO" id="GO:0005737">
    <property type="term" value="C:cytoplasm"/>
    <property type="evidence" value="ECO:0007669"/>
    <property type="project" value="UniProtKB-SubCell"/>
</dbReference>
<dbReference type="Gene3D" id="3.30.70.330">
    <property type="match status" value="3"/>
</dbReference>
<dbReference type="GO" id="GO:0003723">
    <property type="term" value="F:RNA binding"/>
    <property type="evidence" value="ECO:0007669"/>
    <property type="project" value="UniProtKB-UniRule"/>
</dbReference>
<accession>A0A668V591</accession>
<name>A0A668V591_OREAU</name>
<feature type="domain" description="RRM" evidence="10">
    <location>
        <begin position="117"/>
        <end position="197"/>
    </location>
</feature>
<evidence type="ECO:0000256" key="7">
    <source>
        <dbReference type="ARBA" id="ARBA00022884"/>
    </source>
</evidence>
<keyword evidence="12" id="KW-1185">Reference proteome</keyword>
<gene>
    <name evidence="11" type="primary">CELF2</name>
</gene>
<dbReference type="FunFam" id="3.30.70.330:FF:000013">
    <property type="entry name" value="CUGBP Elav-like family member 1 isoform 2"/>
    <property type="match status" value="1"/>
</dbReference>
<evidence type="ECO:0000313" key="12">
    <source>
        <dbReference type="Proteomes" id="UP000472276"/>
    </source>
</evidence>
<keyword evidence="7 9" id="KW-0694">RNA-binding</keyword>
<dbReference type="GO" id="GO:0005634">
    <property type="term" value="C:nucleus"/>
    <property type="evidence" value="ECO:0007669"/>
    <property type="project" value="UniProtKB-SubCell"/>
</dbReference>
<dbReference type="PANTHER" id="PTHR24012">
    <property type="entry name" value="RNA BINDING PROTEIN"/>
    <property type="match status" value="1"/>
</dbReference>
<dbReference type="AlphaFoldDB" id="A0A668V591"/>
<proteinExistence type="inferred from homology"/>
<comment type="subcellular location">
    <subcellularLocation>
        <location evidence="2">Cytoplasm</location>
    </subcellularLocation>
    <subcellularLocation>
        <location evidence="1">Nucleus</location>
    </subcellularLocation>
</comment>
<dbReference type="FunFam" id="3.30.70.330:FF:000016">
    <property type="entry name" value="CUGBP Elav-like family member 1 isoform 2"/>
    <property type="match status" value="1"/>
</dbReference>
<evidence type="ECO:0000313" key="11">
    <source>
        <dbReference type="Ensembl" id="ENSOABP00000046936.1"/>
    </source>
</evidence>
<evidence type="ECO:0000256" key="6">
    <source>
        <dbReference type="ARBA" id="ARBA00022737"/>
    </source>
</evidence>
<dbReference type="Pfam" id="PF00076">
    <property type="entry name" value="RRM_1"/>
    <property type="match status" value="3"/>
</dbReference>
<evidence type="ECO:0000256" key="1">
    <source>
        <dbReference type="ARBA" id="ARBA00004123"/>
    </source>
</evidence>
<dbReference type="InterPro" id="IPR012677">
    <property type="entry name" value="Nucleotide-bd_a/b_plait_sf"/>
</dbReference>
<sequence length="450" mass="48693">NDLNYDIKFMNGSLEHLDQPDPDSIKMFVGQIPRSWSETELKELFEPFGAVHQINILRDRTQNPPQSKGCCFVTFYTRKAALEAQNALHNIKTLSGMHHPIQMKPADSEKTSAVEDRKLFVGMVSKKYGENEVRMMFSSFGQIEECRILRGPDGQSRGCAFVTFATRAMAQNAIKTMHHSQTMEGCSSPLVVKFADTQRDKEQRRLQQQLVQQIQQLNSASTWGNLAGLGTLSPQYLALLQQATSLGNQGSLNGIQRLGAGSTAGSSAGAAVNPLASLGTLQGLTGTSVGLSNLNALTSSVSMAAMNGGLGASMANGSAASSMDALTQAYSGMQQYTASALPALYSQSLLQQSVAGSQKEGPEGANLFIYHLPQECGDQDLLQMFMPFGNVVSAKVFIDKQTNLSKCFGFVSYDNPVSAQAAIQAMNGFQIGMKRLKVQLKRSKNDSKPY</sequence>
<dbReference type="InterPro" id="IPR035979">
    <property type="entry name" value="RBD_domain_sf"/>
</dbReference>
<evidence type="ECO:0000256" key="9">
    <source>
        <dbReference type="PROSITE-ProRule" id="PRU00176"/>
    </source>
</evidence>
<feature type="domain" description="RRM" evidence="10">
    <location>
        <begin position="25"/>
        <end position="108"/>
    </location>
</feature>
<organism evidence="11 12">
    <name type="scientific">Oreochromis aureus</name>
    <name type="common">Israeli tilapia</name>
    <name type="synonym">Chromis aureus</name>
    <dbReference type="NCBI Taxonomy" id="47969"/>
    <lineage>
        <taxon>Eukaryota</taxon>
        <taxon>Metazoa</taxon>
        <taxon>Chordata</taxon>
        <taxon>Craniata</taxon>
        <taxon>Vertebrata</taxon>
        <taxon>Euteleostomi</taxon>
        <taxon>Actinopterygii</taxon>
        <taxon>Neopterygii</taxon>
        <taxon>Teleostei</taxon>
        <taxon>Neoteleostei</taxon>
        <taxon>Acanthomorphata</taxon>
        <taxon>Ovalentaria</taxon>
        <taxon>Cichlomorphae</taxon>
        <taxon>Cichliformes</taxon>
        <taxon>Cichlidae</taxon>
        <taxon>African cichlids</taxon>
        <taxon>Pseudocrenilabrinae</taxon>
        <taxon>Oreochromini</taxon>
        <taxon>Oreochromis</taxon>
    </lineage>
</organism>
<evidence type="ECO:0000256" key="3">
    <source>
        <dbReference type="ARBA" id="ARBA00009621"/>
    </source>
</evidence>
<keyword evidence="4" id="KW-0963">Cytoplasm</keyword>
<feature type="domain" description="RRM" evidence="10">
    <location>
        <begin position="365"/>
        <end position="443"/>
    </location>
</feature>
<dbReference type="FunFam" id="3.30.70.330:FF:000015">
    <property type="entry name" value="CUGBP Elav-like family member 1 isoform 2"/>
    <property type="match status" value="1"/>
</dbReference>
<dbReference type="InterPro" id="IPR034199">
    <property type="entry name" value="CELF1/2_RRM3"/>
</dbReference>